<dbReference type="PANTHER" id="PTHR10288">
    <property type="entry name" value="KH DOMAIN CONTAINING RNA BINDING PROTEIN"/>
    <property type="match status" value="1"/>
</dbReference>
<feature type="domain" description="K Homology" evidence="6">
    <location>
        <begin position="330"/>
        <end position="405"/>
    </location>
</feature>
<comment type="subcellular location">
    <subcellularLocation>
        <location evidence="1">Nucleus</location>
    </subcellularLocation>
</comment>
<dbReference type="GO" id="GO:0003723">
    <property type="term" value="F:RNA binding"/>
    <property type="evidence" value="ECO:0007669"/>
    <property type="project" value="UniProtKB-UniRule"/>
</dbReference>
<dbReference type="InterPro" id="IPR004088">
    <property type="entry name" value="KH_dom_type_1"/>
</dbReference>
<dbReference type="InterPro" id="IPR004087">
    <property type="entry name" value="KH_dom"/>
</dbReference>
<evidence type="ECO:0000313" key="7">
    <source>
        <dbReference type="Ensembl" id="ENSEBUP00000026225.1"/>
    </source>
</evidence>
<organism evidence="7 8">
    <name type="scientific">Eptatretus burgeri</name>
    <name type="common">Inshore hagfish</name>
    <dbReference type="NCBI Taxonomy" id="7764"/>
    <lineage>
        <taxon>Eukaryota</taxon>
        <taxon>Metazoa</taxon>
        <taxon>Chordata</taxon>
        <taxon>Craniata</taxon>
        <taxon>Vertebrata</taxon>
        <taxon>Cyclostomata</taxon>
        <taxon>Myxini</taxon>
        <taxon>Myxiniformes</taxon>
        <taxon>Myxinidae</taxon>
        <taxon>Eptatretinae</taxon>
        <taxon>Eptatretus</taxon>
    </lineage>
</organism>
<evidence type="ECO:0000256" key="1">
    <source>
        <dbReference type="ARBA" id="ARBA00004123"/>
    </source>
</evidence>
<dbReference type="SUPFAM" id="SSF54791">
    <property type="entry name" value="Eukaryotic type KH-domain (KH-domain type I)"/>
    <property type="match status" value="4"/>
</dbReference>
<evidence type="ECO:0000313" key="8">
    <source>
        <dbReference type="Proteomes" id="UP000694388"/>
    </source>
</evidence>
<dbReference type="Pfam" id="PF00013">
    <property type="entry name" value="KH_1"/>
    <property type="match status" value="4"/>
</dbReference>
<reference evidence="7" key="2">
    <citation type="submission" date="2025-09" db="UniProtKB">
        <authorList>
            <consortium name="Ensembl"/>
        </authorList>
    </citation>
    <scope>IDENTIFICATION</scope>
</reference>
<dbReference type="SMART" id="SM00322">
    <property type="entry name" value="KH"/>
    <property type="match status" value="4"/>
</dbReference>
<feature type="compositionally biased region" description="Pro residues" evidence="5">
    <location>
        <begin position="558"/>
        <end position="571"/>
    </location>
</feature>
<dbReference type="GO" id="GO:0006355">
    <property type="term" value="P:regulation of DNA-templated transcription"/>
    <property type="evidence" value="ECO:0007669"/>
    <property type="project" value="InterPro"/>
</dbReference>
<feature type="domain" description="K Homology" evidence="6">
    <location>
        <begin position="73"/>
        <end position="143"/>
    </location>
</feature>
<dbReference type="PROSITE" id="PS50084">
    <property type="entry name" value="KH_TYPE_1"/>
    <property type="match status" value="4"/>
</dbReference>
<dbReference type="GeneTree" id="ENSGT00940000160043"/>
<dbReference type="AlphaFoldDB" id="A0A8C4X1C2"/>
<keyword evidence="4" id="KW-0694">RNA-binding</keyword>
<dbReference type="Ensembl" id="ENSEBUT00000026801.1">
    <property type="protein sequence ID" value="ENSEBUP00000026225.1"/>
    <property type="gene ID" value="ENSEBUG00000016143.1"/>
</dbReference>
<feature type="domain" description="K Homology" evidence="6">
    <location>
        <begin position="157"/>
        <end position="229"/>
    </location>
</feature>
<dbReference type="OMA" id="SXARREL"/>
<protein>
    <recommendedName>
        <fullName evidence="6">K Homology domain-containing protein</fullName>
    </recommendedName>
</protein>
<reference evidence="7" key="1">
    <citation type="submission" date="2025-08" db="UniProtKB">
        <authorList>
            <consortium name="Ensembl"/>
        </authorList>
    </citation>
    <scope>IDENTIFICATION</scope>
</reference>
<evidence type="ECO:0000256" key="4">
    <source>
        <dbReference type="PROSITE-ProRule" id="PRU00117"/>
    </source>
</evidence>
<keyword evidence="8" id="KW-1185">Reference proteome</keyword>
<dbReference type="InterPro" id="IPR036612">
    <property type="entry name" value="KH_dom_type_1_sf"/>
</dbReference>
<evidence type="ECO:0000256" key="5">
    <source>
        <dbReference type="SAM" id="MobiDB-lite"/>
    </source>
</evidence>
<feature type="compositionally biased region" description="Pro residues" evidence="5">
    <location>
        <begin position="418"/>
        <end position="444"/>
    </location>
</feature>
<dbReference type="Pfam" id="PF09005">
    <property type="entry name" value="FUBP_C"/>
    <property type="match status" value="1"/>
</dbReference>
<proteinExistence type="predicted"/>
<evidence type="ECO:0000259" key="6">
    <source>
        <dbReference type="SMART" id="SM00322"/>
    </source>
</evidence>
<dbReference type="Gene3D" id="3.30.1370.10">
    <property type="entry name" value="K Homology domain, type 1"/>
    <property type="match status" value="4"/>
</dbReference>
<feature type="region of interest" description="Disordered" evidence="5">
    <location>
        <begin position="556"/>
        <end position="589"/>
    </location>
</feature>
<keyword evidence="2" id="KW-0677">Repeat</keyword>
<dbReference type="CDD" id="cd22398">
    <property type="entry name" value="KH-I_FUBP_rpt3"/>
    <property type="match status" value="1"/>
</dbReference>
<accession>A0A8C4X1C2</accession>
<dbReference type="InterPro" id="IPR015096">
    <property type="entry name" value="FUBP_C"/>
</dbReference>
<evidence type="ECO:0000256" key="3">
    <source>
        <dbReference type="ARBA" id="ARBA00023242"/>
    </source>
</evidence>
<feature type="domain" description="K Homology" evidence="6">
    <location>
        <begin position="246"/>
        <end position="316"/>
    </location>
</feature>
<dbReference type="GO" id="GO:0005634">
    <property type="term" value="C:nucleus"/>
    <property type="evidence" value="ECO:0007669"/>
    <property type="project" value="UniProtKB-SubCell"/>
</dbReference>
<name>A0A8C4X1C2_EPTBU</name>
<dbReference type="CDD" id="cd22396">
    <property type="entry name" value="KH-I_FUBP_rpt1"/>
    <property type="match status" value="1"/>
</dbReference>
<feature type="region of interest" description="Disordered" evidence="5">
    <location>
        <begin position="416"/>
        <end position="444"/>
    </location>
</feature>
<sequence>MVKEGRVGHCWLRDVRVGRSWLREGRVGFCWLREVRVGWGLYFFWIICCVDSLFHCSCETLRLQSSFSFYCRSQVTEDFKVPDRMVGLIIGRGGEQISKLQSDSCCKIQIAPDSGGKPERPCTLTGTPESIREAKRLMEEIIHRARDAPAALGEPTTGTMQEIMVPANKVGLVIGKGGETIKQLQDRANVRMVMVQDGPHPTGMDKPLRIMGDPFKVQQAKEMVTELLRDKEGDFSPEEFSSRPTGPGGLDLPVPRFAVGVIIGKGGEMIKKIQNESGVRIQFKQDDGSGPDKMASIVGPPDRCQHAAQLVTELISSVQVWRGGENSANSSLLFDVLVFPSLTCMQCIYSPGGETVRNINQQTGAHVELQRNPPPNSDPNFKVFLIRGSPQQIDHARHMIDNIVHGVGHVDIVFFGGPPGPPGPPGGPGPFHHPGPYPGPPGPHGPPAAIQLGWCVSLGGVFLVLGARKCGCPYFFSIFDNLLCKSTPCARSTGQQPGTQPDYTKAWEEYYKKQGEFFVSAQTAQTTAGAPPGQPDYSAAWAEYYRQQAAYYGQSQPPAGPPGVLPGPGGPPARGAEPQLLPPLSNRRPQGRLHRRYEFVRPHLVLHTVCFPLVHTCPPLCL</sequence>
<keyword evidence="3" id="KW-0539">Nucleus</keyword>
<evidence type="ECO:0000256" key="2">
    <source>
        <dbReference type="ARBA" id="ARBA00022737"/>
    </source>
</evidence>
<dbReference type="Proteomes" id="UP000694388">
    <property type="component" value="Unplaced"/>
</dbReference>
<dbReference type="CDD" id="cd22397">
    <property type="entry name" value="KH-I_FUBP_rpt2"/>
    <property type="match status" value="1"/>
</dbReference>